<accession>A0AAX2LKF8</accession>
<dbReference type="Pfam" id="PF06026">
    <property type="entry name" value="Rib_5-P_isom_A"/>
    <property type="match status" value="1"/>
</dbReference>
<dbReference type="Proteomes" id="UP000254626">
    <property type="component" value="Unassembled WGS sequence"/>
</dbReference>
<organism evidence="4 5">
    <name type="scientific">Vibrio fluvialis</name>
    <dbReference type="NCBI Taxonomy" id="676"/>
    <lineage>
        <taxon>Bacteria</taxon>
        <taxon>Pseudomonadati</taxon>
        <taxon>Pseudomonadota</taxon>
        <taxon>Gammaproteobacteria</taxon>
        <taxon>Vibrionales</taxon>
        <taxon>Vibrionaceae</taxon>
        <taxon>Vibrio</taxon>
    </lineage>
</organism>
<dbReference type="InterPro" id="IPR004788">
    <property type="entry name" value="Ribose5P_isomerase_type_A"/>
</dbReference>
<dbReference type="InterPro" id="IPR037171">
    <property type="entry name" value="NagB/RpiA_transferase-like"/>
</dbReference>
<comment type="similarity">
    <text evidence="3">Belongs to the ribose 5-phosphate isomerase family.</text>
</comment>
<dbReference type="GO" id="GO:0009052">
    <property type="term" value="P:pentose-phosphate shunt, non-oxidative branch"/>
    <property type="evidence" value="ECO:0007669"/>
    <property type="project" value="UniProtKB-UniRule"/>
</dbReference>
<comment type="caution">
    <text evidence="4">The sequence shown here is derived from an EMBL/GenBank/DDBJ whole genome shotgun (WGS) entry which is preliminary data.</text>
</comment>
<proteinExistence type="inferred from homology"/>
<feature type="active site" description="Proton acceptor" evidence="3">
    <location>
        <position position="134"/>
    </location>
</feature>
<dbReference type="AlphaFoldDB" id="A0AAX2LKF8"/>
<comment type="catalytic activity">
    <reaction evidence="1 3">
        <text>aldehydo-D-ribose 5-phosphate = D-ribulose 5-phosphate</text>
        <dbReference type="Rhea" id="RHEA:14657"/>
        <dbReference type="ChEBI" id="CHEBI:58121"/>
        <dbReference type="ChEBI" id="CHEBI:58273"/>
        <dbReference type="EC" id="5.3.1.6"/>
    </reaction>
</comment>
<dbReference type="GO" id="GO:0005829">
    <property type="term" value="C:cytosol"/>
    <property type="evidence" value="ECO:0007669"/>
    <property type="project" value="TreeGrafter"/>
</dbReference>
<evidence type="ECO:0000313" key="4">
    <source>
        <dbReference type="EMBL" id="SUP20067.1"/>
    </source>
</evidence>
<evidence type="ECO:0000313" key="5">
    <source>
        <dbReference type="Proteomes" id="UP000254626"/>
    </source>
</evidence>
<comment type="function">
    <text evidence="3">Catalyzes the reversible conversion of ribose-5-phosphate to ribulose 5-phosphate.</text>
</comment>
<sequence>MPLSEYISRWFEGIIAPRKRVPPQNRNQEIGMTQDEMKKAAGWAALKYVEKGSIVGVGTGSTVNHFIDALGSIKDDIKGAVSSSIASTEKLKGLGIEVFDCNDVAGLDVYVDGADEINAHREMIKGGGAALTREKIVAAIADKFICIVDGTKAVDVLGAFPLPVEVIPMARSYVARELVKLGGDPVYREGVVTDNGNIILDVHNMRITDAKDLESKINAIAGVVTNGLFAHRGADVVITGTPEGAKIEE</sequence>
<dbReference type="NCBIfam" id="TIGR00021">
    <property type="entry name" value="rpiA"/>
    <property type="match status" value="1"/>
</dbReference>
<evidence type="ECO:0000256" key="2">
    <source>
        <dbReference type="ARBA" id="ARBA00023235"/>
    </source>
</evidence>
<dbReference type="SUPFAM" id="SSF100950">
    <property type="entry name" value="NagB/RpiA/CoA transferase-like"/>
    <property type="match status" value="1"/>
</dbReference>
<protein>
    <recommendedName>
        <fullName evidence="3">Ribose-5-phosphate isomerase A</fullName>
        <ecNumber evidence="3">5.3.1.6</ecNumber>
    </recommendedName>
    <alternativeName>
        <fullName evidence="3">Phosphoriboisomerase A</fullName>
        <shortName evidence="3">PRI</shortName>
    </alternativeName>
</protein>
<reference evidence="4 5" key="1">
    <citation type="submission" date="2018-06" db="EMBL/GenBank/DDBJ databases">
        <authorList>
            <consortium name="Pathogen Informatics"/>
            <person name="Doyle S."/>
        </authorList>
    </citation>
    <scope>NUCLEOTIDE SEQUENCE [LARGE SCALE GENOMIC DNA]</scope>
    <source>
        <strain evidence="4 5">NCTC11327</strain>
    </source>
</reference>
<comment type="subunit">
    <text evidence="3">Homodimer.</text>
</comment>
<dbReference type="HAMAP" id="MF_00170">
    <property type="entry name" value="Rib_5P_isom_A"/>
    <property type="match status" value="1"/>
</dbReference>
<dbReference type="Gene3D" id="3.40.50.1360">
    <property type="match status" value="1"/>
</dbReference>
<comment type="pathway">
    <text evidence="3">Carbohydrate degradation; pentose phosphate pathway; D-ribose 5-phosphate from D-ribulose 5-phosphate (non-oxidative stage): step 1/1.</text>
</comment>
<dbReference type="NCBIfam" id="NF001924">
    <property type="entry name" value="PRK00702.1"/>
    <property type="match status" value="1"/>
</dbReference>
<dbReference type="PANTHER" id="PTHR11934">
    <property type="entry name" value="RIBOSE-5-PHOSPHATE ISOMERASE"/>
    <property type="match status" value="1"/>
</dbReference>
<dbReference type="CDD" id="cd01398">
    <property type="entry name" value="RPI_A"/>
    <property type="match status" value="1"/>
</dbReference>
<evidence type="ECO:0000256" key="1">
    <source>
        <dbReference type="ARBA" id="ARBA00001713"/>
    </source>
</evidence>
<dbReference type="GO" id="GO:0004751">
    <property type="term" value="F:ribose-5-phosphate isomerase activity"/>
    <property type="evidence" value="ECO:0007669"/>
    <property type="project" value="UniProtKB-UniRule"/>
</dbReference>
<feature type="binding site" evidence="3">
    <location>
        <begin position="112"/>
        <end position="115"/>
    </location>
    <ligand>
        <name>substrate</name>
    </ligand>
</feature>
<dbReference type="GO" id="GO:0006014">
    <property type="term" value="P:D-ribose metabolic process"/>
    <property type="evidence" value="ECO:0007669"/>
    <property type="project" value="TreeGrafter"/>
</dbReference>
<gene>
    <name evidence="3 4" type="primary">rpiA</name>
    <name evidence="4" type="ORF">NCTC11327_00299</name>
</gene>
<dbReference type="SUPFAM" id="SSF75445">
    <property type="entry name" value="D-ribose-5-phosphate isomerase (RpiA), lid domain"/>
    <property type="match status" value="1"/>
</dbReference>
<feature type="binding site" evidence="3">
    <location>
        <position position="152"/>
    </location>
    <ligand>
        <name>substrate</name>
    </ligand>
</feature>
<keyword evidence="2 3" id="KW-0413">Isomerase</keyword>
<dbReference type="FunFam" id="3.30.70.260:FF:000004">
    <property type="entry name" value="Ribose-5-phosphate isomerase A"/>
    <property type="match status" value="1"/>
</dbReference>
<dbReference type="InterPro" id="IPR020672">
    <property type="entry name" value="Ribose5P_isomerase_typA_subgr"/>
</dbReference>
<dbReference type="Gene3D" id="3.30.70.260">
    <property type="match status" value="1"/>
</dbReference>
<feature type="binding site" evidence="3">
    <location>
        <begin position="125"/>
        <end position="128"/>
    </location>
    <ligand>
        <name>substrate</name>
    </ligand>
</feature>
<dbReference type="EC" id="5.3.1.6" evidence="3"/>
<feature type="binding site" evidence="3">
    <location>
        <begin position="59"/>
        <end position="62"/>
    </location>
    <ligand>
        <name>substrate</name>
    </ligand>
</feature>
<name>A0AAX2LKF8_VIBFL</name>
<dbReference type="EMBL" id="UHIP01000001">
    <property type="protein sequence ID" value="SUP20067.1"/>
    <property type="molecule type" value="Genomic_DNA"/>
</dbReference>
<evidence type="ECO:0000256" key="3">
    <source>
        <dbReference type="HAMAP-Rule" id="MF_00170"/>
    </source>
</evidence>
<dbReference type="PANTHER" id="PTHR11934:SF0">
    <property type="entry name" value="RIBOSE-5-PHOSPHATE ISOMERASE"/>
    <property type="match status" value="1"/>
</dbReference>
<dbReference type="FunFam" id="3.40.50.1360:FF:000001">
    <property type="entry name" value="Ribose-5-phosphate isomerase A"/>
    <property type="match status" value="1"/>
</dbReference>